<evidence type="ECO:0000313" key="1">
    <source>
        <dbReference type="EMBL" id="KAJ0188563.1"/>
    </source>
</evidence>
<accession>A0A9R1UK01</accession>
<dbReference type="Proteomes" id="UP000235145">
    <property type="component" value="Unassembled WGS sequence"/>
</dbReference>
<dbReference type="EMBL" id="NBSK02000009">
    <property type="protein sequence ID" value="KAJ0188563.1"/>
    <property type="molecule type" value="Genomic_DNA"/>
</dbReference>
<reference evidence="1 2" key="1">
    <citation type="journal article" date="2017" name="Nat. Commun.">
        <title>Genome assembly with in vitro proximity ligation data and whole-genome triplication in lettuce.</title>
        <authorList>
            <person name="Reyes-Chin-Wo S."/>
            <person name="Wang Z."/>
            <person name="Yang X."/>
            <person name="Kozik A."/>
            <person name="Arikit S."/>
            <person name="Song C."/>
            <person name="Xia L."/>
            <person name="Froenicke L."/>
            <person name="Lavelle D.O."/>
            <person name="Truco M.J."/>
            <person name="Xia R."/>
            <person name="Zhu S."/>
            <person name="Xu C."/>
            <person name="Xu H."/>
            <person name="Xu X."/>
            <person name="Cox K."/>
            <person name="Korf I."/>
            <person name="Meyers B.C."/>
            <person name="Michelmore R.W."/>
        </authorList>
    </citation>
    <scope>NUCLEOTIDE SEQUENCE [LARGE SCALE GENOMIC DNA]</scope>
    <source>
        <strain evidence="2">cv. Salinas</strain>
        <tissue evidence="1">Seedlings</tissue>
    </source>
</reference>
<dbReference type="AlphaFoldDB" id="A0A9R1UK01"/>
<evidence type="ECO:0008006" key="3">
    <source>
        <dbReference type="Google" id="ProtNLM"/>
    </source>
</evidence>
<evidence type="ECO:0000313" key="2">
    <source>
        <dbReference type="Proteomes" id="UP000235145"/>
    </source>
</evidence>
<protein>
    <recommendedName>
        <fullName evidence="3">Reverse transcriptase domain-containing protein</fullName>
    </recommendedName>
</protein>
<gene>
    <name evidence="1" type="ORF">LSAT_V11C900456170</name>
</gene>
<proteinExistence type="predicted"/>
<comment type="caution">
    <text evidence="1">The sequence shown here is derived from an EMBL/GenBank/DDBJ whole genome shotgun (WGS) entry which is preliminary data.</text>
</comment>
<name>A0A9R1UK01_LACSA</name>
<sequence>MGDDDSPNSSSILLGRPFLKTAKTKFDVYNETLSMEFDGEVINFNIFEEKRYPSDVHSLNFVDIVHPLTKECYELTNHDFLELALSRNFDKNIVKKIPEKFKLDNEMLGNVECLDEKKNMGFHEKGILRKAKFQELKELQNKPFKSSGIYKGKTKAFHDKYLSHKTFEIGQKVLLYESRLKWFSGKLRSRWVGPFIVTNVFDHGVVEIKSKKIGKVFKVNGHRLKVFYEGFQEKDMEVDSLERPDYIE</sequence>
<organism evidence="1 2">
    <name type="scientific">Lactuca sativa</name>
    <name type="common">Garden lettuce</name>
    <dbReference type="NCBI Taxonomy" id="4236"/>
    <lineage>
        <taxon>Eukaryota</taxon>
        <taxon>Viridiplantae</taxon>
        <taxon>Streptophyta</taxon>
        <taxon>Embryophyta</taxon>
        <taxon>Tracheophyta</taxon>
        <taxon>Spermatophyta</taxon>
        <taxon>Magnoliopsida</taxon>
        <taxon>eudicotyledons</taxon>
        <taxon>Gunneridae</taxon>
        <taxon>Pentapetalae</taxon>
        <taxon>asterids</taxon>
        <taxon>campanulids</taxon>
        <taxon>Asterales</taxon>
        <taxon>Asteraceae</taxon>
        <taxon>Cichorioideae</taxon>
        <taxon>Cichorieae</taxon>
        <taxon>Lactucinae</taxon>
        <taxon>Lactuca</taxon>
    </lineage>
</organism>
<keyword evidence="2" id="KW-1185">Reference proteome</keyword>